<dbReference type="Proteomes" id="UP001302257">
    <property type="component" value="Chromosome"/>
</dbReference>
<evidence type="ECO:0000256" key="13">
    <source>
        <dbReference type="SAM" id="SignalP"/>
    </source>
</evidence>
<evidence type="ECO:0000256" key="9">
    <source>
        <dbReference type="ARBA" id="ARBA00023139"/>
    </source>
</evidence>
<keyword evidence="5" id="KW-0813">Transport</keyword>
<evidence type="ECO:0000256" key="4">
    <source>
        <dbReference type="ARBA" id="ARBA00016202"/>
    </source>
</evidence>
<evidence type="ECO:0000256" key="1">
    <source>
        <dbReference type="ARBA" id="ARBA00004459"/>
    </source>
</evidence>
<proteinExistence type="inferred from homology"/>
<keyword evidence="7" id="KW-0653">Protein transport</keyword>
<evidence type="ECO:0000256" key="2">
    <source>
        <dbReference type="ARBA" id="ARBA00009696"/>
    </source>
</evidence>
<keyword evidence="11" id="KW-0998">Cell outer membrane</keyword>
<protein>
    <recommendedName>
        <fullName evidence="4">Outer-membrane lipoprotein LolB</fullName>
    </recommendedName>
</protein>
<dbReference type="EMBL" id="CP132507">
    <property type="protein sequence ID" value="WNO04655.1"/>
    <property type="molecule type" value="Genomic_DNA"/>
</dbReference>
<comment type="similarity">
    <text evidence="2">Belongs to the LolB family.</text>
</comment>
<keyword evidence="15" id="KW-1185">Reference proteome</keyword>
<dbReference type="Gene3D" id="2.50.20.10">
    <property type="entry name" value="Lipoprotein localisation LolA/LolB/LppX"/>
    <property type="match status" value="1"/>
</dbReference>
<evidence type="ECO:0000256" key="11">
    <source>
        <dbReference type="ARBA" id="ARBA00023237"/>
    </source>
</evidence>
<dbReference type="InterPro" id="IPR004565">
    <property type="entry name" value="OM_lipoprot_LolB"/>
</dbReference>
<accession>A0ABZ0AZ89</accession>
<evidence type="ECO:0000256" key="3">
    <source>
        <dbReference type="ARBA" id="ARBA00011245"/>
    </source>
</evidence>
<dbReference type="PROSITE" id="PS51257">
    <property type="entry name" value="PROKAR_LIPOPROTEIN"/>
    <property type="match status" value="1"/>
</dbReference>
<keyword evidence="8" id="KW-0472">Membrane</keyword>
<organism evidence="14 15">
    <name type="scientific">Rhodoferax mekongensis</name>
    <dbReference type="NCBI Taxonomy" id="3068341"/>
    <lineage>
        <taxon>Bacteria</taxon>
        <taxon>Pseudomonadati</taxon>
        <taxon>Pseudomonadota</taxon>
        <taxon>Betaproteobacteria</taxon>
        <taxon>Burkholderiales</taxon>
        <taxon>Comamonadaceae</taxon>
        <taxon>Rhodoferax</taxon>
    </lineage>
</organism>
<dbReference type="InterPro" id="IPR029046">
    <property type="entry name" value="LolA/LolB/LppX"/>
</dbReference>
<dbReference type="SUPFAM" id="SSF89392">
    <property type="entry name" value="Prokaryotic lipoproteins and lipoprotein localization factors"/>
    <property type="match status" value="1"/>
</dbReference>
<reference evidence="14 15" key="1">
    <citation type="submission" date="2023-08" db="EMBL/GenBank/DDBJ databases">
        <title>Rhodoferax potami sp. nov. and Rhodoferax mekongensis sp. nov., isolated from the Mekong River in Thailand.</title>
        <authorList>
            <person name="Kitikhun S."/>
            <person name="Charoenyingcharoen P."/>
            <person name="Siriarchawattana P."/>
            <person name="Likhitrattanapisal S."/>
            <person name="Nilsakha T."/>
            <person name="Chanpet A."/>
            <person name="Rattanawaree P."/>
            <person name="Ingsriswang S."/>
        </authorList>
    </citation>
    <scope>NUCLEOTIDE SEQUENCE [LARGE SCALE GENOMIC DNA]</scope>
    <source>
        <strain evidence="14 15">TBRC 17307</strain>
    </source>
</reference>
<evidence type="ECO:0000313" key="15">
    <source>
        <dbReference type="Proteomes" id="UP001302257"/>
    </source>
</evidence>
<evidence type="ECO:0000313" key="14">
    <source>
        <dbReference type="EMBL" id="WNO04655.1"/>
    </source>
</evidence>
<dbReference type="Pfam" id="PF03550">
    <property type="entry name" value="LolB"/>
    <property type="match status" value="1"/>
</dbReference>
<comment type="subunit">
    <text evidence="3">Monomer.</text>
</comment>
<feature type="signal peptide" evidence="13">
    <location>
        <begin position="1"/>
        <end position="21"/>
    </location>
</feature>
<evidence type="ECO:0000256" key="5">
    <source>
        <dbReference type="ARBA" id="ARBA00022448"/>
    </source>
</evidence>
<keyword evidence="12 14" id="KW-0449">Lipoprotein</keyword>
<evidence type="ECO:0000256" key="6">
    <source>
        <dbReference type="ARBA" id="ARBA00022729"/>
    </source>
</evidence>
<keyword evidence="10" id="KW-0143">Chaperone</keyword>
<evidence type="ECO:0000256" key="10">
    <source>
        <dbReference type="ARBA" id="ARBA00023186"/>
    </source>
</evidence>
<gene>
    <name evidence="14" type="ORF">RAN89_17465</name>
</gene>
<evidence type="ECO:0000256" key="12">
    <source>
        <dbReference type="ARBA" id="ARBA00023288"/>
    </source>
</evidence>
<name>A0ABZ0AZ89_9BURK</name>
<evidence type="ECO:0000256" key="8">
    <source>
        <dbReference type="ARBA" id="ARBA00023136"/>
    </source>
</evidence>
<keyword evidence="9" id="KW-0564">Palmitate</keyword>
<feature type="chain" id="PRO_5045937872" description="Outer-membrane lipoprotein LolB" evidence="13">
    <location>
        <begin position="22"/>
        <end position="165"/>
    </location>
</feature>
<evidence type="ECO:0000256" key="7">
    <source>
        <dbReference type="ARBA" id="ARBA00022927"/>
    </source>
</evidence>
<keyword evidence="6 13" id="KW-0732">Signal</keyword>
<dbReference type="RefSeq" id="WP_313867487.1">
    <property type="nucleotide sequence ID" value="NZ_CP132507.1"/>
</dbReference>
<comment type="subcellular location">
    <subcellularLocation>
        <location evidence="1">Cell outer membrane</location>
        <topology evidence="1">Lipid-anchor</topology>
    </subcellularLocation>
</comment>
<sequence length="165" mass="17526">MKRRRFTSALALVATSFIAGCAHRTGANGAFPAEAQWNGRLALKVQTEPPQAFSADFELGGSPQSGLLVFFTPLGTAAARLQWAPGVATLLADGETRHFDSLAALAQQATGAELPVRALFDWLNGQATEVPGWTVDLSRLEQGRLQAARAAGAFPAVDLRIVLQR</sequence>